<dbReference type="Proteomes" id="UP000601435">
    <property type="component" value="Unassembled WGS sequence"/>
</dbReference>
<dbReference type="SUPFAM" id="SSF52047">
    <property type="entry name" value="RNI-like"/>
    <property type="match status" value="1"/>
</dbReference>
<dbReference type="EMBL" id="CAJNJA010041401">
    <property type="protein sequence ID" value="CAE7774750.1"/>
    <property type="molecule type" value="Genomic_DNA"/>
</dbReference>
<keyword evidence="1" id="KW-0812">Transmembrane</keyword>
<feature type="transmembrane region" description="Helical" evidence="1">
    <location>
        <begin position="21"/>
        <end position="41"/>
    </location>
</feature>
<feature type="transmembrane region" description="Helical" evidence="1">
    <location>
        <begin position="48"/>
        <end position="72"/>
    </location>
</feature>
<name>A0A812YF39_9DINO</name>
<accession>A0A812YF39</accession>
<evidence type="ECO:0000313" key="3">
    <source>
        <dbReference type="Proteomes" id="UP000601435"/>
    </source>
</evidence>
<comment type="caution">
    <text evidence="2">The sequence shown here is derived from an EMBL/GenBank/DDBJ whole genome shotgun (WGS) entry which is preliminary data.</text>
</comment>
<dbReference type="OrthoDB" id="443689at2759"/>
<dbReference type="AlphaFoldDB" id="A0A812YF39"/>
<sequence length="550" mass="58723">MDHIVDSRYKDPWKALSFSKMMWWVDLSLLTCALFYIDIVLDIKQLALFYGSGLHGYLLLNMMGIAMPIIFTTWDAIRFVGTRSADLDAMTFWIPPGILLPLLVIATISQTLMLLLALVSAATGKKQPLLSGAKFAEVAESATSALVQTNFLISGLGGVSQIQALELSEEQLQSMQLSVAVSCLSLGLGFASRDKADSAVLGLPGKLGWDATMAALVLTRSMEVSSRVFAYNILQVSVRGWPLLRFGSVVAVGLVLVSARLLFPDASLADVAASTIAHPGQILAAMLPSSLLIAWLAVSIASWAALVLLRMLGTDVDQPRFVALASAGDCSIPFSTLAPAFGSSGQVPKAVFKAMKEKHIVKLDTKAAVQGLDEKTLRLILNSGVDVQLAPIALDESGLSLVGLVECLAASTPESLQLHGFGDIAGVPWQLLGGAHWPQLKKADFAECFAKNGEGAVGLFGALARCRELQELNMGYCQKVPAAAWRLFAKAEWPTLKKADFDTCFAGNGEGAEELLGALGRCRELEDAAEGVFVFLKAESPQPPFQKTHG</sequence>
<protein>
    <submittedName>
        <fullName evidence="2">Uncharacterized protein</fullName>
    </submittedName>
</protein>
<evidence type="ECO:0000256" key="1">
    <source>
        <dbReference type="SAM" id="Phobius"/>
    </source>
</evidence>
<keyword evidence="1" id="KW-1133">Transmembrane helix</keyword>
<feature type="transmembrane region" description="Helical" evidence="1">
    <location>
        <begin position="283"/>
        <end position="309"/>
    </location>
</feature>
<gene>
    <name evidence="2" type="ORF">SNEC2469_LOCUS22660</name>
</gene>
<keyword evidence="1" id="KW-0472">Membrane</keyword>
<proteinExistence type="predicted"/>
<evidence type="ECO:0000313" key="2">
    <source>
        <dbReference type="EMBL" id="CAE7774750.1"/>
    </source>
</evidence>
<keyword evidence="3" id="KW-1185">Reference proteome</keyword>
<feature type="transmembrane region" description="Helical" evidence="1">
    <location>
        <begin position="243"/>
        <end position="263"/>
    </location>
</feature>
<feature type="transmembrane region" description="Helical" evidence="1">
    <location>
        <begin position="92"/>
        <end position="119"/>
    </location>
</feature>
<organism evidence="2 3">
    <name type="scientific">Symbiodinium necroappetens</name>
    <dbReference type="NCBI Taxonomy" id="1628268"/>
    <lineage>
        <taxon>Eukaryota</taxon>
        <taxon>Sar</taxon>
        <taxon>Alveolata</taxon>
        <taxon>Dinophyceae</taxon>
        <taxon>Suessiales</taxon>
        <taxon>Symbiodiniaceae</taxon>
        <taxon>Symbiodinium</taxon>
    </lineage>
</organism>
<reference evidence="2" key="1">
    <citation type="submission" date="2021-02" db="EMBL/GenBank/DDBJ databases">
        <authorList>
            <person name="Dougan E. K."/>
            <person name="Rhodes N."/>
            <person name="Thang M."/>
            <person name="Chan C."/>
        </authorList>
    </citation>
    <scope>NUCLEOTIDE SEQUENCE</scope>
</reference>